<keyword evidence="2 6" id="KW-0540">Nuclease</keyword>
<comment type="caution">
    <text evidence="8">The sequence shown here is derived from an EMBL/GenBank/DDBJ whole genome shotgun (WGS) entry which is preliminary data.</text>
</comment>
<evidence type="ECO:0000256" key="5">
    <source>
        <dbReference type="ARBA" id="ARBA00022884"/>
    </source>
</evidence>
<keyword evidence="4 6" id="KW-0378">Hydrolase</keyword>
<evidence type="ECO:0000256" key="3">
    <source>
        <dbReference type="ARBA" id="ARBA00022759"/>
    </source>
</evidence>
<evidence type="ECO:0000313" key="9">
    <source>
        <dbReference type="Proteomes" id="UP001466331"/>
    </source>
</evidence>
<dbReference type="EC" id="3.1.26.5" evidence="6 7"/>
<reference evidence="8 9" key="1">
    <citation type="submission" date="2024-03" db="EMBL/GenBank/DDBJ databases">
        <title>Ignisphaera cupida sp. nov., a hyperthermophilic hydrolytic archaeon from a hot spring of Kamchatka, and proposal of Ignisphaeraceae fam. nov.</title>
        <authorList>
            <person name="Podosokorskaya O.A."/>
            <person name="Elcheninov A.G."/>
            <person name="Maltseva A.I."/>
            <person name="Zayulina K.S."/>
            <person name="Novikov A."/>
            <person name="Merkel A.Y."/>
        </authorList>
    </citation>
    <scope>NUCLEOTIDE SEQUENCE [LARGE SCALE GENOMIC DNA]</scope>
    <source>
        <strain evidence="8 9">38H-sp</strain>
    </source>
</reference>
<dbReference type="InterPro" id="IPR014721">
    <property type="entry name" value="Ribsml_uS5_D2-typ_fold_subgr"/>
</dbReference>
<dbReference type="EMBL" id="JBCHKQ010000001">
    <property type="protein sequence ID" value="MEM5947223.1"/>
    <property type="molecule type" value="Genomic_DNA"/>
</dbReference>
<keyword evidence="5 6" id="KW-0694">RNA-binding</keyword>
<dbReference type="RefSeq" id="WP_420068673.1">
    <property type="nucleotide sequence ID" value="NZ_JBCHKQ010000001.1"/>
</dbReference>
<dbReference type="InterPro" id="IPR020568">
    <property type="entry name" value="Ribosomal_Su5_D2-typ_SF"/>
</dbReference>
<keyword evidence="1 6" id="KW-0819">tRNA processing</keyword>
<comment type="catalytic activity">
    <reaction evidence="6">
        <text>Endonucleolytic cleavage of RNA, removing 5'-extranucleotides from tRNA precursor.</text>
        <dbReference type="EC" id="3.1.26.5"/>
    </reaction>
</comment>
<evidence type="ECO:0000256" key="7">
    <source>
        <dbReference type="NCBIfam" id="TIGR00188"/>
    </source>
</evidence>
<dbReference type="PANTHER" id="PTHR33992">
    <property type="entry name" value="RIBONUCLEASE P PROTEIN COMPONENT"/>
    <property type="match status" value="1"/>
</dbReference>
<dbReference type="HAMAP" id="MF_00227">
    <property type="entry name" value="RNase_P"/>
    <property type="match status" value="1"/>
</dbReference>
<dbReference type="Proteomes" id="UP001466331">
    <property type="component" value="Unassembled WGS sequence"/>
</dbReference>
<sequence>MKKSLTKEEILRKRKDIEFLFKEGKRVSVDGAGMVFVKNNCGFNRVLFLAPKKIKKAVDRNRLKRVERDIYRNNKAILKSGYDLALVFFPGDYFYEERKEQFCSLIKRAGLSKDS</sequence>
<keyword evidence="9" id="KW-1185">Reference proteome</keyword>
<dbReference type="GO" id="GO:0004526">
    <property type="term" value="F:ribonuclease P activity"/>
    <property type="evidence" value="ECO:0007669"/>
    <property type="project" value="UniProtKB-EC"/>
</dbReference>
<evidence type="ECO:0000256" key="2">
    <source>
        <dbReference type="ARBA" id="ARBA00022722"/>
    </source>
</evidence>
<dbReference type="PANTHER" id="PTHR33992:SF1">
    <property type="entry name" value="RIBONUCLEASE P PROTEIN COMPONENT"/>
    <property type="match status" value="1"/>
</dbReference>
<organism evidence="8 9">
    <name type="scientific">Rarispira pelagica</name>
    <dbReference type="NCBI Taxonomy" id="3141764"/>
    <lineage>
        <taxon>Bacteria</taxon>
        <taxon>Pseudomonadati</taxon>
        <taxon>Spirochaetota</taxon>
        <taxon>Spirochaetia</taxon>
        <taxon>Winmispirales</taxon>
        <taxon>Winmispiraceae</taxon>
        <taxon>Rarispira</taxon>
    </lineage>
</organism>
<dbReference type="SUPFAM" id="SSF54211">
    <property type="entry name" value="Ribosomal protein S5 domain 2-like"/>
    <property type="match status" value="1"/>
</dbReference>
<protein>
    <recommendedName>
        <fullName evidence="6 7">Ribonuclease P protein component</fullName>
        <shortName evidence="6">RNase P protein</shortName>
        <shortName evidence="6">RNaseP protein</shortName>
        <ecNumber evidence="6 7">3.1.26.5</ecNumber>
    </recommendedName>
    <alternativeName>
        <fullName evidence="6">Protein C5</fullName>
    </alternativeName>
</protein>
<evidence type="ECO:0000256" key="6">
    <source>
        <dbReference type="HAMAP-Rule" id="MF_00227"/>
    </source>
</evidence>
<evidence type="ECO:0000256" key="1">
    <source>
        <dbReference type="ARBA" id="ARBA00022694"/>
    </source>
</evidence>
<accession>A0ABU9U977</accession>
<dbReference type="Gene3D" id="3.30.230.10">
    <property type="match status" value="1"/>
</dbReference>
<evidence type="ECO:0000256" key="4">
    <source>
        <dbReference type="ARBA" id="ARBA00022801"/>
    </source>
</evidence>
<evidence type="ECO:0000313" key="8">
    <source>
        <dbReference type="EMBL" id="MEM5947223.1"/>
    </source>
</evidence>
<keyword evidence="3 6" id="KW-0255">Endonuclease</keyword>
<gene>
    <name evidence="6 8" type="primary">rnpA</name>
    <name evidence="8" type="ORF">WKV44_01575</name>
</gene>
<dbReference type="NCBIfam" id="TIGR00188">
    <property type="entry name" value="rnpA"/>
    <property type="match status" value="1"/>
</dbReference>
<comment type="subunit">
    <text evidence="6">Consists of a catalytic RNA component (M1 or rnpB) and a protein subunit.</text>
</comment>
<name>A0ABU9U977_9SPIR</name>
<dbReference type="InterPro" id="IPR000100">
    <property type="entry name" value="RNase_P"/>
</dbReference>
<proteinExistence type="inferred from homology"/>
<comment type="function">
    <text evidence="6">RNaseP catalyzes the removal of the 5'-leader sequence from pre-tRNA to produce the mature 5'-terminus. It can also cleave other RNA substrates such as 4.5S RNA. The protein component plays an auxiliary but essential role in vivo by binding to the 5'-leader sequence and broadening the substrate specificity of the ribozyme.</text>
</comment>
<comment type="similarity">
    <text evidence="6">Belongs to the RnpA family.</text>
</comment>
<dbReference type="Pfam" id="PF00825">
    <property type="entry name" value="Ribonuclease_P"/>
    <property type="match status" value="1"/>
</dbReference>